<gene>
    <name evidence="1" type="ORF">DI626_00815</name>
</gene>
<sequence>MLMLPLLTGLMNGAARRKAQERPLYPSIGYDEFCRLYDEGQILGYHRAAYNGIFDLGHSNLDFFPRMAKAKFFDLQHEIGKTSLPYAEREAVKDAMVNLDIPAREICYRGVALTRDKLKDAEIWIRVKGYEGDARYRTVEFEPEKFAKAVMHISQNRQPVSLDL</sequence>
<dbReference type="AlphaFoldDB" id="A0A2W5A8N6"/>
<evidence type="ECO:0000313" key="2">
    <source>
        <dbReference type="Proteomes" id="UP000249557"/>
    </source>
</evidence>
<dbReference type="Proteomes" id="UP000249557">
    <property type="component" value="Unassembled WGS sequence"/>
</dbReference>
<reference evidence="1 2" key="1">
    <citation type="submission" date="2017-08" db="EMBL/GenBank/DDBJ databases">
        <title>Infants hospitalized years apart are colonized by the same room-sourced microbial strains.</title>
        <authorList>
            <person name="Brooks B."/>
            <person name="Olm M.R."/>
            <person name="Firek B.A."/>
            <person name="Baker R."/>
            <person name="Thomas B.C."/>
            <person name="Morowitz M.J."/>
            <person name="Banfield J.F."/>
        </authorList>
    </citation>
    <scope>NUCLEOTIDE SEQUENCE [LARGE SCALE GENOMIC DNA]</scope>
    <source>
        <strain evidence="1">S2_018_000_R2_104</strain>
    </source>
</reference>
<proteinExistence type="predicted"/>
<dbReference type="EMBL" id="QFNK01000006">
    <property type="protein sequence ID" value="PZO88849.1"/>
    <property type="molecule type" value="Genomic_DNA"/>
</dbReference>
<name>A0A2W5A8N6_9BACT</name>
<organism evidence="1 2">
    <name type="scientific">Micavibrio aeruginosavorus</name>
    <dbReference type="NCBI Taxonomy" id="349221"/>
    <lineage>
        <taxon>Bacteria</taxon>
        <taxon>Pseudomonadati</taxon>
        <taxon>Bdellovibrionota</taxon>
        <taxon>Bdellovibrionia</taxon>
        <taxon>Bdellovibrionales</taxon>
        <taxon>Pseudobdellovibrionaceae</taxon>
        <taxon>Micavibrio</taxon>
    </lineage>
</organism>
<protein>
    <submittedName>
        <fullName evidence="1">Uncharacterized protein</fullName>
    </submittedName>
</protein>
<accession>A0A2W5A8N6</accession>
<evidence type="ECO:0000313" key="1">
    <source>
        <dbReference type="EMBL" id="PZO88849.1"/>
    </source>
</evidence>
<comment type="caution">
    <text evidence="1">The sequence shown here is derived from an EMBL/GenBank/DDBJ whole genome shotgun (WGS) entry which is preliminary data.</text>
</comment>